<keyword evidence="2" id="KW-1185">Reference proteome</keyword>
<dbReference type="KEGG" id="cic:CICLE_v10026902mg"/>
<evidence type="ECO:0000313" key="1">
    <source>
        <dbReference type="EMBL" id="ESR39529.1"/>
    </source>
</evidence>
<sequence>MRETCYQQSLQHSYQKNIYFYESNLFEGIRGKLTEYVAQVTAQIDNFCRHFIKNSTRLSITSSNHHSN</sequence>
<reference evidence="1 2" key="1">
    <citation type="submission" date="2013-10" db="EMBL/GenBank/DDBJ databases">
        <authorList>
            <consortium name="International Citrus Genome Consortium"/>
            <person name="Jenkins J."/>
            <person name="Schmutz J."/>
            <person name="Prochnik S."/>
            <person name="Rokhsar D."/>
            <person name="Gmitter F."/>
            <person name="Ollitrault P."/>
            <person name="Machado M."/>
            <person name="Talon M."/>
            <person name="Wincker P."/>
            <person name="Jaillon O."/>
            <person name="Morgante M."/>
        </authorList>
    </citation>
    <scope>NUCLEOTIDE SEQUENCE</scope>
    <source>
        <strain evidence="2">cv. Clemenules</strain>
    </source>
</reference>
<protein>
    <submittedName>
        <fullName evidence="1">Uncharacterized protein</fullName>
    </submittedName>
</protein>
<dbReference type="Gramene" id="ESR39529">
    <property type="protein sequence ID" value="ESR39529"/>
    <property type="gene ID" value="CICLE_v10026902mg"/>
</dbReference>
<dbReference type="Proteomes" id="UP000030687">
    <property type="component" value="Unassembled WGS sequence"/>
</dbReference>
<accession>V4UJJ7</accession>
<dbReference type="InParanoid" id="V4UJJ7"/>
<organism evidence="1 2">
    <name type="scientific">Citrus clementina</name>
    <name type="common">Clementine</name>
    <name type="synonym">Citrus deliciosa x Citrus sinensis</name>
    <dbReference type="NCBI Taxonomy" id="85681"/>
    <lineage>
        <taxon>Eukaryota</taxon>
        <taxon>Viridiplantae</taxon>
        <taxon>Streptophyta</taxon>
        <taxon>Embryophyta</taxon>
        <taxon>Tracheophyta</taxon>
        <taxon>Spermatophyta</taxon>
        <taxon>Magnoliopsida</taxon>
        <taxon>eudicotyledons</taxon>
        <taxon>Gunneridae</taxon>
        <taxon>Pentapetalae</taxon>
        <taxon>rosids</taxon>
        <taxon>malvids</taxon>
        <taxon>Sapindales</taxon>
        <taxon>Rutaceae</taxon>
        <taxon>Aurantioideae</taxon>
        <taxon>Citrus</taxon>
    </lineage>
</organism>
<name>V4UJJ7_CITCL</name>
<gene>
    <name evidence="1" type="ORF">CICLE_v10026902mg</name>
</gene>
<dbReference type="AlphaFoldDB" id="V4UJJ7"/>
<proteinExistence type="predicted"/>
<evidence type="ECO:0000313" key="2">
    <source>
        <dbReference type="Proteomes" id="UP000030687"/>
    </source>
</evidence>
<dbReference type="EMBL" id="KI536925">
    <property type="protein sequence ID" value="ESR39529.1"/>
    <property type="molecule type" value="Genomic_DNA"/>
</dbReference>